<reference evidence="1" key="2">
    <citation type="journal article" date="2022" name="New Phytol.">
        <title>Evolutionary transition to the ectomycorrhizal habit in the genomes of a hyperdiverse lineage of mushroom-forming fungi.</title>
        <authorList>
            <person name="Looney B."/>
            <person name="Miyauchi S."/>
            <person name="Morin E."/>
            <person name="Drula E."/>
            <person name="Courty P.E."/>
            <person name="Kohler A."/>
            <person name="Kuo A."/>
            <person name="LaButti K."/>
            <person name="Pangilinan J."/>
            <person name="Lipzen A."/>
            <person name="Riley R."/>
            <person name="Andreopoulos W."/>
            <person name="He G."/>
            <person name="Johnson J."/>
            <person name="Nolan M."/>
            <person name="Tritt A."/>
            <person name="Barry K.W."/>
            <person name="Grigoriev I.V."/>
            <person name="Nagy L.G."/>
            <person name="Hibbett D."/>
            <person name="Henrissat B."/>
            <person name="Matheny P.B."/>
            <person name="Labbe J."/>
            <person name="Martin F.M."/>
        </authorList>
    </citation>
    <scope>NUCLEOTIDE SEQUENCE</scope>
    <source>
        <strain evidence="1">FP105234-sp</strain>
    </source>
</reference>
<evidence type="ECO:0000313" key="1">
    <source>
        <dbReference type="EMBL" id="KAI0047390.1"/>
    </source>
</evidence>
<accession>A0ACB8RTK7</accession>
<proteinExistence type="predicted"/>
<reference evidence="1" key="1">
    <citation type="submission" date="2021-02" db="EMBL/GenBank/DDBJ databases">
        <authorList>
            <consortium name="DOE Joint Genome Institute"/>
            <person name="Ahrendt S."/>
            <person name="Looney B.P."/>
            <person name="Miyauchi S."/>
            <person name="Morin E."/>
            <person name="Drula E."/>
            <person name="Courty P.E."/>
            <person name="Chicoki N."/>
            <person name="Fauchery L."/>
            <person name="Kohler A."/>
            <person name="Kuo A."/>
            <person name="Labutti K."/>
            <person name="Pangilinan J."/>
            <person name="Lipzen A."/>
            <person name="Riley R."/>
            <person name="Andreopoulos W."/>
            <person name="He G."/>
            <person name="Johnson J."/>
            <person name="Barry K.W."/>
            <person name="Grigoriev I.V."/>
            <person name="Nagy L."/>
            <person name="Hibbett D."/>
            <person name="Henrissat B."/>
            <person name="Matheny P.B."/>
            <person name="Labbe J."/>
            <person name="Martin F."/>
        </authorList>
    </citation>
    <scope>NUCLEOTIDE SEQUENCE</scope>
    <source>
        <strain evidence="1">FP105234-sp</strain>
    </source>
</reference>
<protein>
    <submittedName>
        <fullName evidence="1">Uncharacterized protein</fullName>
    </submittedName>
</protein>
<evidence type="ECO:0000313" key="2">
    <source>
        <dbReference type="Proteomes" id="UP000814033"/>
    </source>
</evidence>
<dbReference type="EMBL" id="MU275905">
    <property type="protein sequence ID" value="KAI0047390.1"/>
    <property type="molecule type" value="Genomic_DNA"/>
</dbReference>
<sequence>MDFPTYSQWNPYLRTQVVEDEDKRPLVTQRAETGRRLHLKMNLPPTMDDSAKHSEATEIITVVDSENFRFAWRFATPARWAIHAERWQTLRVVNGKTTYETWEVFGGILAYLIWFFMKGKLQKAFDEMAQSLKSRAELVD</sequence>
<gene>
    <name evidence="1" type="ORF">FA95DRAFT_1559110</name>
</gene>
<comment type="caution">
    <text evidence="1">The sequence shown here is derived from an EMBL/GenBank/DDBJ whole genome shotgun (WGS) entry which is preliminary data.</text>
</comment>
<organism evidence="1 2">
    <name type="scientific">Auriscalpium vulgare</name>
    <dbReference type="NCBI Taxonomy" id="40419"/>
    <lineage>
        <taxon>Eukaryota</taxon>
        <taxon>Fungi</taxon>
        <taxon>Dikarya</taxon>
        <taxon>Basidiomycota</taxon>
        <taxon>Agaricomycotina</taxon>
        <taxon>Agaricomycetes</taxon>
        <taxon>Russulales</taxon>
        <taxon>Auriscalpiaceae</taxon>
        <taxon>Auriscalpium</taxon>
    </lineage>
</organism>
<keyword evidence="2" id="KW-1185">Reference proteome</keyword>
<name>A0ACB8RTK7_9AGAM</name>
<dbReference type="Proteomes" id="UP000814033">
    <property type="component" value="Unassembled WGS sequence"/>
</dbReference>